<accession>A0AAE4NTA3</accession>
<gene>
    <name evidence="3" type="ORF">RZO31_10175</name>
</gene>
<dbReference type="EMBL" id="JAWHVL010000025">
    <property type="protein sequence ID" value="MDV2633226.1"/>
    <property type="molecule type" value="Genomic_DNA"/>
</dbReference>
<evidence type="ECO:0000313" key="4">
    <source>
        <dbReference type="Proteomes" id="UP001186047"/>
    </source>
</evidence>
<keyword evidence="2" id="KW-0732">Signal</keyword>
<dbReference type="RefSeq" id="WP_317059316.1">
    <property type="nucleotide sequence ID" value="NZ_JAWHVL010000025.1"/>
</dbReference>
<organism evidence="3 4">
    <name type="scientific">Lactococcus lactis</name>
    <dbReference type="NCBI Taxonomy" id="1358"/>
    <lineage>
        <taxon>Bacteria</taxon>
        <taxon>Bacillati</taxon>
        <taxon>Bacillota</taxon>
        <taxon>Bacilli</taxon>
        <taxon>Lactobacillales</taxon>
        <taxon>Streptococcaceae</taxon>
        <taxon>Lactococcus</taxon>
    </lineage>
</organism>
<evidence type="ECO:0008006" key="5">
    <source>
        <dbReference type="Google" id="ProtNLM"/>
    </source>
</evidence>
<comment type="caution">
    <text evidence="3">The sequence shown here is derived from an EMBL/GenBank/DDBJ whole genome shotgun (WGS) entry which is preliminary data.</text>
</comment>
<name>A0AAE4NTA3_9LACT</name>
<evidence type="ECO:0000256" key="1">
    <source>
        <dbReference type="SAM" id="MobiDB-lite"/>
    </source>
</evidence>
<feature type="signal peptide" evidence="2">
    <location>
        <begin position="1"/>
        <end position="18"/>
    </location>
</feature>
<dbReference type="Proteomes" id="UP001186047">
    <property type="component" value="Unassembled WGS sequence"/>
</dbReference>
<evidence type="ECO:0000313" key="3">
    <source>
        <dbReference type="EMBL" id="MDV2633226.1"/>
    </source>
</evidence>
<feature type="compositionally biased region" description="Low complexity" evidence="1">
    <location>
        <begin position="27"/>
        <end position="56"/>
    </location>
</feature>
<feature type="region of interest" description="Disordered" evidence="1">
    <location>
        <begin position="21"/>
        <end position="57"/>
    </location>
</feature>
<protein>
    <recommendedName>
        <fullName evidence="5">Lipoprotein</fullName>
    </recommendedName>
</protein>
<feature type="chain" id="PRO_5042247461" description="Lipoprotein" evidence="2">
    <location>
        <begin position="19"/>
        <end position="141"/>
    </location>
</feature>
<proteinExistence type="predicted"/>
<dbReference type="PROSITE" id="PS51257">
    <property type="entry name" value="PROKAR_LIPOPROTEIN"/>
    <property type="match status" value="1"/>
</dbReference>
<reference evidence="3" key="1">
    <citation type="submission" date="2023-10" db="EMBL/GenBank/DDBJ databases">
        <title>Production of high quality cheese from raw caw milk (raw cheese).</title>
        <authorList>
            <person name="Samouris G."/>
        </authorList>
    </citation>
    <scope>NUCLEOTIDE SEQUENCE</scope>
    <source>
        <strain evidence="3">M17-3</strain>
    </source>
</reference>
<dbReference type="AlphaFoldDB" id="A0AAE4NTA3"/>
<evidence type="ECO:0000256" key="2">
    <source>
        <dbReference type="SAM" id="SignalP"/>
    </source>
</evidence>
<sequence length="141" mass="14924">MKKLAIIGVTILTTLSLAACSNKSDATKSSPKESSVSSSNTSKSSSKTSQSSSSTTVDFKTAAEFEAALNSSQDTIGKVVTFTVDNVVPDGELGYTVWAGEHLNFVSTEVLNWKTGETHTVKVKKVASSLGSYMITFETIK</sequence>